<evidence type="ECO:0000313" key="2">
    <source>
        <dbReference type="EMBL" id="SOE17392.1"/>
    </source>
</evidence>
<dbReference type="OrthoDB" id="9808546at2"/>
<keyword evidence="1" id="KW-0732">Signal</keyword>
<name>A0A286IBE3_9HYPH</name>
<sequence length="140" mass="15687">MTMKSLIIALATTLGVSLSAYASPAPAFGGKHFPACDAPQVLSHIQKRFLWNDRHVLKRGLAIARIDRAHRNRSRYGTEYWSIPRLYCHGTALMNDGHKRQIWWLIEGGQGFAGLGDNLEYCISGLDPLKVHGAWCRSVR</sequence>
<evidence type="ECO:0000313" key="3">
    <source>
        <dbReference type="Proteomes" id="UP000219465"/>
    </source>
</evidence>
<accession>A0A286IBE3</accession>
<protein>
    <submittedName>
        <fullName evidence="2">Uncharacterized protein</fullName>
    </submittedName>
</protein>
<keyword evidence="3" id="KW-1185">Reference proteome</keyword>
<feature type="signal peptide" evidence="1">
    <location>
        <begin position="1"/>
        <end position="22"/>
    </location>
</feature>
<gene>
    <name evidence="2" type="ORF">SAMN05877838_2291</name>
</gene>
<dbReference type="AlphaFoldDB" id="A0A286IBE3"/>
<dbReference type="Proteomes" id="UP000219465">
    <property type="component" value="Unassembled WGS sequence"/>
</dbReference>
<dbReference type="RefSeq" id="WP_143439017.1">
    <property type="nucleotide sequence ID" value="NZ_OCPC01000003.1"/>
</dbReference>
<proteinExistence type="predicted"/>
<reference evidence="3" key="1">
    <citation type="submission" date="2017-08" db="EMBL/GenBank/DDBJ databases">
        <authorList>
            <person name="Varghese N."/>
            <person name="Submissions S."/>
        </authorList>
    </citation>
    <scope>NUCLEOTIDE SEQUENCE [LARGE SCALE GENOMIC DNA]</scope>
    <source>
        <strain evidence="3">KCTC 23107</strain>
    </source>
</reference>
<evidence type="ECO:0000256" key="1">
    <source>
        <dbReference type="SAM" id="SignalP"/>
    </source>
</evidence>
<organism evidence="2 3">
    <name type="scientific">Hoeflea halophila</name>
    <dbReference type="NCBI Taxonomy" id="714899"/>
    <lineage>
        <taxon>Bacteria</taxon>
        <taxon>Pseudomonadati</taxon>
        <taxon>Pseudomonadota</taxon>
        <taxon>Alphaproteobacteria</taxon>
        <taxon>Hyphomicrobiales</taxon>
        <taxon>Rhizobiaceae</taxon>
        <taxon>Hoeflea</taxon>
    </lineage>
</organism>
<dbReference type="EMBL" id="OCPC01000003">
    <property type="protein sequence ID" value="SOE17392.1"/>
    <property type="molecule type" value="Genomic_DNA"/>
</dbReference>
<feature type="chain" id="PRO_5013058262" evidence="1">
    <location>
        <begin position="23"/>
        <end position="140"/>
    </location>
</feature>